<evidence type="ECO:0000313" key="2">
    <source>
        <dbReference type="EMBL" id="AYO44616.1"/>
    </source>
</evidence>
<name>A0A3G2S9P5_MALR7</name>
<proteinExistence type="predicted"/>
<evidence type="ECO:0000313" key="3">
    <source>
        <dbReference type="Proteomes" id="UP000269793"/>
    </source>
</evidence>
<dbReference type="EMBL" id="CP033154">
    <property type="protein sequence ID" value="AYO44616.1"/>
    <property type="molecule type" value="Genomic_DNA"/>
</dbReference>
<feature type="compositionally biased region" description="Low complexity" evidence="1">
    <location>
        <begin position="120"/>
        <end position="130"/>
    </location>
</feature>
<dbReference type="AlphaFoldDB" id="A0A3G2S9P5"/>
<dbReference type="Proteomes" id="UP000269793">
    <property type="component" value="Chromosome VII"/>
</dbReference>
<gene>
    <name evidence="2" type="ORF">DNF11_3666</name>
</gene>
<reference evidence="2 3" key="1">
    <citation type="submission" date="2018-10" db="EMBL/GenBank/DDBJ databases">
        <title>Complete genome sequence of Malassezia restricta CBS 7877.</title>
        <authorList>
            <person name="Morand S.C."/>
            <person name="Bertignac M."/>
            <person name="Iltis A."/>
            <person name="Kolder I."/>
            <person name="Pirovano W."/>
            <person name="Jourdain R."/>
            <person name="Clavaud C."/>
        </authorList>
    </citation>
    <scope>NUCLEOTIDE SEQUENCE [LARGE SCALE GENOMIC DNA]</scope>
    <source>
        <strain evidence="2 3">CBS 7877</strain>
    </source>
</reference>
<feature type="compositionally biased region" description="Low complexity" evidence="1">
    <location>
        <begin position="58"/>
        <end position="71"/>
    </location>
</feature>
<accession>A0A3G2S9P5</accession>
<feature type="region of interest" description="Disordered" evidence="1">
    <location>
        <begin position="43"/>
        <end position="135"/>
    </location>
</feature>
<keyword evidence="3" id="KW-1185">Reference proteome</keyword>
<dbReference type="VEuPathDB" id="FungiDB:DNF11_3666"/>
<organism evidence="2 3">
    <name type="scientific">Malassezia restricta (strain ATCC 96810 / NBRC 103918 / CBS 7877)</name>
    <name type="common">Seborrheic dermatitis infection agent</name>
    <dbReference type="NCBI Taxonomy" id="425264"/>
    <lineage>
        <taxon>Eukaryota</taxon>
        <taxon>Fungi</taxon>
        <taxon>Dikarya</taxon>
        <taxon>Basidiomycota</taxon>
        <taxon>Ustilaginomycotina</taxon>
        <taxon>Malasseziomycetes</taxon>
        <taxon>Malasseziales</taxon>
        <taxon>Malasseziaceae</taxon>
        <taxon>Malassezia</taxon>
    </lineage>
</organism>
<evidence type="ECO:0000256" key="1">
    <source>
        <dbReference type="SAM" id="MobiDB-lite"/>
    </source>
</evidence>
<protein>
    <submittedName>
        <fullName evidence="2">Uncharacterized protein</fullName>
    </submittedName>
</protein>
<sequence length="225" mass="24396">MSRSPENGLCSAFSDDEEEVEAQRAMEEWIDEVNLLLCGLPKHASKQKQTTVSKRNRGSVLLGSLSSPVPNKAAATATRRHSGTPSSRPKLLHHPGSISPDAAAEWFKPGRSPPPPKAGSPVLKPSSPLLPEQPVTSPLVPWRRYVVPLPERPEPPTIPLPERPPATEVPVDMEDWYDAYSLPSPGPSRLSPLPTYLFRTCTVFAPPMTQAPPAITGPTPSMRAL</sequence>